<comment type="caution">
    <text evidence="2">The sequence shown here is derived from an EMBL/GenBank/DDBJ whole genome shotgun (WGS) entry which is preliminary data.</text>
</comment>
<reference evidence="2" key="1">
    <citation type="submission" date="2023-01" db="EMBL/GenBank/DDBJ databases">
        <title>Genome assembly of the deep-sea coral Lophelia pertusa.</title>
        <authorList>
            <person name="Herrera S."/>
            <person name="Cordes E."/>
        </authorList>
    </citation>
    <scope>NUCLEOTIDE SEQUENCE</scope>
    <source>
        <strain evidence="2">USNM1676648</strain>
        <tissue evidence="2">Polyp</tissue>
    </source>
</reference>
<evidence type="ECO:0000256" key="1">
    <source>
        <dbReference type="SAM" id="SignalP"/>
    </source>
</evidence>
<protein>
    <submittedName>
        <fullName evidence="2">Uncharacterized protein</fullName>
    </submittedName>
</protein>
<dbReference type="AlphaFoldDB" id="A0A9X0CXP6"/>
<gene>
    <name evidence="2" type="ORF">OS493_016601</name>
</gene>
<sequence length="184" mass="19206">MKNASIILLILFVAVCSAARFPFQRRVKKRSMDAFLKREPKPCGDDDCPGLGPGCGCESLDYCESQGCGAGDCNAGNCGDRKRMMNAFLKREPKPCGDADCPGLGPGCGCDNLAYCESKGCSGGDCNAGNCGGRKRMMNAFLKREPKPCGDDDCPGLGPGCGCDSLDYCESQGCSTGDCNAGNC</sequence>
<accession>A0A9X0CXP6</accession>
<feature type="chain" id="PRO_5040969638" evidence="1">
    <location>
        <begin position="19"/>
        <end position="184"/>
    </location>
</feature>
<feature type="signal peptide" evidence="1">
    <location>
        <begin position="1"/>
        <end position="18"/>
    </location>
</feature>
<evidence type="ECO:0000313" key="3">
    <source>
        <dbReference type="Proteomes" id="UP001163046"/>
    </source>
</evidence>
<dbReference type="Proteomes" id="UP001163046">
    <property type="component" value="Unassembled WGS sequence"/>
</dbReference>
<name>A0A9X0CXP6_9CNID</name>
<keyword evidence="3" id="KW-1185">Reference proteome</keyword>
<organism evidence="2 3">
    <name type="scientific">Desmophyllum pertusum</name>
    <dbReference type="NCBI Taxonomy" id="174260"/>
    <lineage>
        <taxon>Eukaryota</taxon>
        <taxon>Metazoa</taxon>
        <taxon>Cnidaria</taxon>
        <taxon>Anthozoa</taxon>
        <taxon>Hexacorallia</taxon>
        <taxon>Scleractinia</taxon>
        <taxon>Caryophylliina</taxon>
        <taxon>Caryophylliidae</taxon>
        <taxon>Desmophyllum</taxon>
    </lineage>
</organism>
<keyword evidence="1" id="KW-0732">Signal</keyword>
<proteinExistence type="predicted"/>
<evidence type="ECO:0000313" key="2">
    <source>
        <dbReference type="EMBL" id="KAJ7379365.1"/>
    </source>
</evidence>
<dbReference type="OrthoDB" id="10654131at2759"/>
<dbReference type="EMBL" id="MU826358">
    <property type="protein sequence ID" value="KAJ7379365.1"/>
    <property type="molecule type" value="Genomic_DNA"/>
</dbReference>